<keyword evidence="2" id="KW-0540">Nuclease</keyword>
<organism evidence="2 3">
    <name type="scientific">Ralstonia phage RS-PII-1</name>
    <dbReference type="NCBI Taxonomy" id="1932892"/>
    <lineage>
        <taxon>Viruses</taxon>
        <taxon>Duplodnaviria</taxon>
        <taxon>Heunggongvirae</taxon>
        <taxon>Uroviricota</taxon>
        <taxon>Caudoviricetes</taxon>
        <taxon>Autographivirales</taxon>
        <taxon>Autonotataviridae</taxon>
        <taxon>Sukuvirus</taxon>
        <taxon>Sukuvirus RSPII1</taxon>
    </lineage>
</organism>
<protein>
    <submittedName>
        <fullName evidence="2">Exonuclease</fullName>
    </submittedName>
</protein>
<dbReference type="InterPro" id="IPR036397">
    <property type="entry name" value="RNaseH_sf"/>
</dbReference>
<dbReference type="GeneID" id="54979015"/>
<dbReference type="Proteomes" id="UP000222868">
    <property type="component" value="Segment"/>
</dbReference>
<name>A0A1L7DQJ1_9CAUD</name>
<dbReference type="EMBL" id="KY316062">
    <property type="protein sequence ID" value="APU00313.1"/>
    <property type="molecule type" value="Genomic_DNA"/>
</dbReference>
<evidence type="ECO:0000259" key="1">
    <source>
        <dbReference type="Pfam" id="PF13482"/>
    </source>
</evidence>
<dbReference type="SUPFAM" id="SSF53098">
    <property type="entry name" value="Ribonuclease H-like"/>
    <property type="match status" value="1"/>
</dbReference>
<dbReference type="Pfam" id="PF13482">
    <property type="entry name" value="RNase_H_2"/>
    <property type="match status" value="1"/>
</dbReference>
<dbReference type="RefSeq" id="YP_009788881.1">
    <property type="nucleotide sequence ID" value="NC_047804.1"/>
</dbReference>
<dbReference type="InterPro" id="IPR012337">
    <property type="entry name" value="RNaseH-like_sf"/>
</dbReference>
<evidence type="ECO:0000313" key="2">
    <source>
        <dbReference type="EMBL" id="APU00313.1"/>
    </source>
</evidence>
<dbReference type="Gene3D" id="3.30.420.10">
    <property type="entry name" value="Ribonuclease H-like superfamily/Ribonuclease H"/>
    <property type="match status" value="1"/>
</dbReference>
<accession>A0A1L7DQJ1</accession>
<keyword evidence="2" id="KW-0378">Hydrolase</keyword>
<proteinExistence type="predicted"/>
<evidence type="ECO:0000313" key="3">
    <source>
        <dbReference type="Proteomes" id="UP000222868"/>
    </source>
</evidence>
<dbReference type="GO" id="GO:0004527">
    <property type="term" value="F:exonuclease activity"/>
    <property type="evidence" value="ECO:0007669"/>
    <property type="project" value="UniProtKB-KW"/>
</dbReference>
<keyword evidence="3" id="KW-1185">Reference proteome</keyword>
<keyword evidence="2" id="KW-0269">Exonuclease</keyword>
<feature type="domain" description="YprB ribonuclease H-like" evidence="1">
    <location>
        <begin position="48"/>
        <end position="187"/>
    </location>
</feature>
<dbReference type="GO" id="GO:0003676">
    <property type="term" value="F:nucleic acid binding"/>
    <property type="evidence" value="ECO:0007669"/>
    <property type="project" value="InterPro"/>
</dbReference>
<dbReference type="InterPro" id="IPR038720">
    <property type="entry name" value="YprB_RNase_H-like_dom"/>
</dbReference>
<sequence>MSKARTLILDIETAPILANVWRTWKENVGLEQIRADWYILSFSAKWLGAKRVMYHDQSRAPNIEDDTELMRKLWALLDEADFVVAHNGRRFDLKKINARFIVKGFTPPSPYRIIDTLDIAKAQFAFTSNRLAYLTDTLCTEKKLAHAKFPGFSLWKECLRGNREAWREMKLYNIQDVVSLEELYLKLRAWDTNHPNVGAIDDPEDSVVCPKCGSTHVIQKGHRHTQVGKYARYQCRDCGGWSRGRAMLNTKEVRKNLLMPA</sequence>
<dbReference type="KEGG" id="vg:54979015"/>
<reference evidence="2 3" key="1">
    <citation type="submission" date="2016-12" db="EMBL/GenBank/DDBJ databases">
        <title>Isolation, Whole Genome Sequencing Analysis of a Novel Lytic Bacteriophage RS-PII-1 infecting Ralstonia solanacearum.</title>
        <authorList>
            <person name="Su J."/>
            <person name="Liu J."/>
            <person name="Yu H."/>
            <person name="Guo Z."/>
            <person name="Sun H."/>
            <person name="Fan G."/>
            <person name="Gu G."/>
            <person name="Wang G."/>
        </authorList>
    </citation>
    <scope>NUCLEOTIDE SEQUENCE [LARGE SCALE GENOMIC DNA]</scope>
</reference>